<reference evidence="1" key="1">
    <citation type="journal article" date="2017" name="J. Phycol.">
        <title>Analysis of chloroplast genomes and a supermatrix inform reclassification of the Rhodomelaceae (Rhodophyta).</title>
        <authorList>
            <person name="Diaz-Tapia P."/>
            <person name="Maggs C.A."/>
            <person name="West J.A."/>
            <person name="Verbruggen H."/>
        </authorList>
    </citation>
    <scope>NUCLEOTIDE SEQUENCE</scope>
    <source>
        <strain evidence="1">JW3046</strain>
    </source>
</reference>
<accession>A0A1Z1M501</accession>
<proteinExistence type="predicted"/>
<organism evidence="1">
    <name type="scientific">Caloglossa monosticha</name>
    <dbReference type="NCBI Taxonomy" id="76906"/>
    <lineage>
        <taxon>Eukaryota</taxon>
        <taxon>Rhodophyta</taxon>
        <taxon>Florideophyceae</taxon>
        <taxon>Rhodymeniophycidae</taxon>
        <taxon>Ceramiales</taxon>
        <taxon>Delesseriaceae</taxon>
        <taxon>Caloglossa</taxon>
    </lineage>
</organism>
<keyword evidence="1" id="KW-0934">Plastid</keyword>
<dbReference type="AlphaFoldDB" id="A0A1Z1M501"/>
<protein>
    <submittedName>
        <fullName evidence="1">Uncharacterized protein</fullName>
    </submittedName>
</protein>
<gene>
    <name evidence="1" type="primary">ConsOrf3</name>
</gene>
<sequence>MNKQTFFIVKITLLYISFKVLYLDIKNEIYQQIKLYDNSNFINNNNFSCIDEIKLIFVAYQLSQNNIIQKNAYEITKAYNNNENRVLNKKYLNKFKYLYYSALSYYKYSNLNLNYYSVAVLNLYIITKCYKNKNIFFLIKYLYAPSYF</sequence>
<dbReference type="EMBL" id="MF101416">
    <property type="protein sequence ID" value="ARW61138.1"/>
    <property type="molecule type" value="Genomic_DNA"/>
</dbReference>
<name>A0A1Z1M501_9FLOR</name>
<keyword evidence="1" id="KW-0150">Chloroplast</keyword>
<evidence type="ECO:0000313" key="1">
    <source>
        <dbReference type="EMBL" id="ARW61138.1"/>
    </source>
</evidence>
<dbReference type="RefSeq" id="YP_009392576.1">
    <property type="nucleotide sequence ID" value="NC_035263.1"/>
</dbReference>
<dbReference type="GeneID" id="33354131"/>
<geneLocation type="chloroplast" evidence="1"/>